<dbReference type="EMBL" id="KN830553">
    <property type="protein sequence ID" value="KIK72682.1"/>
    <property type="molecule type" value="Genomic_DNA"/>
</dbReference>
<dbReference type="AlphaFoldDB" id="A0A0D0BLX0"/>
<reference evidence="2 3" key="1">
    <citation type="submission" date="2014-04" db="EMBL/GenBank/DDBJ databases">
        <authorList>
            <consortium name="DOE Joint Genome Institute"/>
            <person name="Kuo A."/>
            <person name="Kohler A."/>
            <person name="Jargeat P."/>
            <person name="Nagy L.G."/>
            <person name="Floudas D."/>
            <person name="Copeland A."/>
            <person name="Barry K.W."/>
            <person name="Cichocki N."/>
            <person name="Veneault-Fourrey C."/>
            <person name="LaButti K."/>
            <person name="Lindquist E.A."/>
            <person name="Lipzen A."/>
            <person name="Lundell T."/>
            <person name="Morin E."/>
            <person name="Murat C."/>
            <person name="Sun H."/>
            <person name="Tunlid A."/>
            <person name="Henrissat B."/>
            <person name="Grigoriev I.V."/>
            <person name="Hibbett D.S."/>
            <person name="Martin F."/>
            <person name="Nordberg H.P."/>
            <person name="Cantor M.N."/>
            <person name="Hua S.X."/>
        </authorList>
    </citation>
    <scope>NUCLEOTIDE SEQUENCE [LARGE SCALE GENOMIC DNA]</scope>
    <source>
        <strain evidence="2 3">Ve08.2h10</strain>
    </source>
</reference>
<dbReference type="HOGENOM" id="CLU_2373425_0_0_1"/>
<accession>A0A0D0BLX0</accession>
<evidence type="ECO:0000313" key="3">
    <source>
        <dbReference type="Proteomes" id="UP000054538"/>
    </source>
</evidence>
<protein>
    <submittedName>
        <fullName evidence="2">Uncharacterized protein</fullName>
    </submittedName>
</protein>
<reference evidence="3" key="2">
    <citation type="submission" date="2015-01" db="EMBL/GenBank/DDBJ databases">
        <title>Evolutionary Origins and Diversification of the Mycorrhizal Mutualists.</title>
        <authorList>
            <consortium name="DOE Joint Genome Institute"/>
            <consortium name="Mycorrhizal Genomics Consortium"/>
            <person name="Kohler A."/>
            <person name="Kuo A."/>
            <person name="Nagy L.G."/>
            <person name="Floudas D."/>
            <person name="Copeland A."/>
            <person name="Barry K.W."/>
            <person name="Cichocki N."/>
            <person name="Veneault-Fourrey C."/>
            <person name="LaButti K."/>
            <person name="Lindquist E.A."/>
            <person name="Lipzen A."/>
            <person name="Lundell T."/>
            <person name="Morin E."/>
            <person name="Murat C."/>
            <person name="Riley R."/>
            <person name="Ohm R."/>
            <person name="Sun H."/>
            <person name="Tunlid A."/>
            <person name="Henrissat B."/>
            <person name="Grigoriev I.V."/>
            <person name="Hibbett D.S."/>
            <person name="Martin F."/>
        </authorList>
    </citation>
    <scope>NUCLEOTIDE SEQUENCE [LARGE SCALE GENOMIC DNA]</scope>
    <source>
        <strain evidence="3">Ve08.2h10</strain>
    </source>
</reference>
<sequence length="95" mass="10554">MACADIPLDIFNQHRPPEAQKELGTDGEDTLVPEVVVHFLYNEPSNRKKRHAELMNDAYSASERPTGQTWVSRKSQICANLASLPATFPDFGIIG</sequence>
<feature type="compositionally biased region" description="Basic and acidic residues" evidence="1">
    <location>
        <begin position="15"/>
        <end position="24"/>
    </location>
</feature>
<evidence type="ECO:0000313" key="2">
    <source>
        <dbReference type="EMBL" id="KIK72682.1"/>
    </source>
</evidence>
<feature type="region of interest" description="Disordered" evidence="1">
    <location>
        <begin position="1"/>
        <end position="27"/>
    </location>
</feature>
<gene>
    <name evidence="2" type="ORF">PAXRUDRAFT_21700</name>
</gene>
<proteinExistence type="predicted"/>
<dbReference type="Proteomes" id="UP000054538">
    <property type="component" value="Unassembled WGS sequence"/>
</dbReference>
<keyword evidence="3" id="KW-1185">Reference proteome</keyword>
<organism evidence="2 3">
    <name type="scientific">Paxillus rubicundulus Ve08.2h10</name>
    <dbReference type="NCBI Taxonomy" id="930991"/>
    <lineage>
        <taxon>Eukaryota</taxon>
        <taxon>Fungi</taxon>
        <taxon>Dikarya</taxon>
        <taxon>Basidiomycota</taxon>
        <taxon>Agaricomycotina</taxon>
        <taxon>Agaricomycetes</taxon>
        <taxon>Agaricomycetidae</taxon>
        <taxon>Boletales</taxon>
        <taxon>Paxilineae</taxon>
        <taxon>Paxillaceae</taxon>
        <taxon>Paxillus</taxon>
    </lineage>
</organism>
<evidence type="ECO:0000256" key="1">
    <source>
        <dbReference type="SAM" id="MobiDB-lite"/>
    </source>
</evidence>
<name>A0A0D0BLX0_9AGAM</name>
<dbReference type="InParanoid" id="A0A0D0BLX0"/>